<keyword evidence="3" id="KW-1185">Reference proteome</keyword>
<keyword evidence="1" id="KW-0472">Membrane</keyword>
<protein>
    <recommendedName>
        <fullName evidence="4">DUF2029 domain-containing protein</fullName>
    </recommendedName>
</protein>
<feature type="transmembrane region" description="Helical" evidence="1">
    <location>
        <begin position="336"/>
        <end position="355"/>
    </location>
</feature>
<feature type="transmembrane region" description="Helical" evidence="1">
    <location>
        <begin position="375"/>
        <end position="391"/>
    </location>
</feature>
<name>A0ABQ6SXT5_9GAMM</name>
<dbReference type="Proteomes" id="UP000326367">
    <property type="component" value="Unassembled WGS sequence"/>
</dbReference>
<dbReference type="EMBL" id="VYKI01000027">
    <property type="protein sequence ID" value="KAA8994944.1"/>
    <property type="molecule type" value="Genomic_DNA"/>
</dbReference>
<accession>A0ABQ6SXT5</accession>
<proteinExistence type="predicted"/>
<evidence type="ECO:0008006" key="4">
    <source>
        <dbReference type="Google" id="ProtNLM"/>
    </source>
</evidence>
<feature type="transmembrane region" description="Helical" evidence="1">
    <location>
        <begin position="304"/>
        <end position="329"/>
    </location>
</feature>
<feature type="transmembrane region" description="Helical" evidence="1">
    <location>
        <begin position="188"/>
        <end position="205"/>
    </location>
</feature>
<keyword evidence="1" id="KW-0812">Transmembrane</keyword>
<evidence type="ECO:0000256" key="1">
    <source>
        <dbReference type="SAM" id="Phobius"/>
    </source>
</evidence>
<reference evidence="2 3" key="1">
    <citation type="journal article" date="2020" name="Antonie Van Leeuwenhoek">
        <title>Stenotrophomonas cyclobalanopsidis sp. nov., isolated from the leaf spot disease of Cyclobalanopsis patelliformis.</title>
        <authorList>
            <person name="Bian D.R."/>
            <person name="Xue H."/>
            <person name="Piao C.G."/>
            <person name="Li Y."/>
        </authorList>
    </citation>
    <scope>NUCLEOTIDE SEQUENCE [LARGE SCALE GENOMIC DNA]</scope>
    <source>
        <strain evidence="2 3">TPQG1-4</strain>
    </source>
</reference>
<sequence length="396" mass="42545">MRASSIVGNARSYPAAWLGALLVLVYLFCAAGAGGMLLTVLLLACAGISVAVASSQLLCRQNALAVIFVLALCIVALATPSPAWDARSIWLFHGKRIFYDASLYAQLDNYAVWSHNDYPSLVPALMASIAHVIGHWNDVFPKVVVPLAMLPPLLVILPRIPRLEWRMVFLLVLVALGGNHLVDGYVDALLSLAFVAVFLLINEITATDKPDFGQYVQLTVMAALLALVKNEGGALLLCAALAGLAGMLLRGRRMKLAMVVSLAVAILPLLAWKLSVDDAGLSNDLAGSDLMGQLTGRLGDIRSYWLLIDSLLFSLPTLLLLPPLLLIAFVARKNSISLYALPACASYVAVLVVVYMSTPNDLPWHLATSADRTMLPVWLLATCSLLVDLAATHERV</sequence>
<feature type="transmembrane region" description="Helical" evidence="1">
    <location>
        <begin position="64"/>
        <end position="84"/>
    </location>
</feature>
<evidence type="ECO:0000313" key="3">
    <source>
        <dbReference type="Proteomes" id="UP000326367"/>
    </source>
</evidence>
<feature type="transmembrane region" description="Helical" evidence="1">
    <location>
        <begin position="165"/>
        <end position="182"/>
    </location>
</feature>
<evidence type="ECO:0000313" key="2">
    <source>
        <dbReference type="EMBL" id="KAA8994944.1"/>
    </source>
</evidence>
<feature type="transmembrane region" description="Helical" evidence="1">
    <location>
        <begin position="256"/>
        <end position="275"/>
    </location>
</feature>
<organism evidence="2 3">
    <name type="scientific">Stenotrophomonas cyclobalanopsidis</name>
    <dbReference type="NCBI Taxonomy" id="2771362"/>
    <lineage>
        <taxon>Bacteria</taxon>
        <taxon>Pseudomonadati</taxon>
        <taxon>Pseudomonadota</taxon>
        <taxon>Gammaproteobacteria</taxon>
        <taxon>Lysobacterales</taxon>
        <taxon>Lysobacteraceae</taxon>
        <taxon>Stenotrophomonas</taxon>
    </lineage>
</organism>
<keyword evidence="1" id="KW-1133">Transmembrane helix</keyword>
<feature type="transmembrane region" description="Helical" evidence="1">
    <location>
        <begin position="20"/>
        <end position="52"/>
    </location>
</feature>
<dbReference type="RefSeq" id="WP_150455630.1">
    <property type="nucleotide sequence ID" value="NZ_VYKI01000027.1"/>
</dbReference>
<comment type="caution">
    <text evidence="2">The sequence shown here is derived from an EMBL/GenBank/DDBJ whole genome shotgun (WGS) entry which is preliminary data.</text>
</comment>
<gene>
    <name evidence="2" type="ORF">FJU31_16080</name>
</gene>